<dbReference type="PATRIC" id="fig|717774.3.peg.1563"/>
<dbReference type="Pfam" id="PF09839">
    <property type="entry name" value="DUF2066"/>
    <property type="match status" value="1"/>
</dbReference>
<accession>F2JY37</accession>
<dbReference type="AlphaFoldDB" id="F2JY37"/>
<evidence type="ECO:0000256" key="1">
    <source>
        <dbReference type="SAM" id="SignalP"/>
    </source>
</evidence>
<dbReference type="OrthoDB" id="6195299at2"/>
<organism evidence="2 3">
    <name type="scientific">Marinomonas mediterranea (strain ATCC 700492 / JCM 21426 / NBRC 103028 / MMB-1)</name>
    <dbReference type="NCBI Taxonomy" id="717774"/>
    <lineage>
        <taxon>Bacteria</taxon>
        <taxon>Pseudomonadati</taxon>
        <taxon>Pseudomonadota</taxon>
        <taxon>Gammaproteobacteria</taxon>
        <taxon>Oceanospirillales</taxon>
        <taxon>Oceanospirillaceae</taxon>
        <taxon>Marinomonas</taxon>
    </lineage>
</organism>
<keyword evidence="3" id="KW-1185">Reference proteome</keyword>
<dbReference type="InterPro" id="IPR018642">
    <property type="entry name" value="DUF2066"/>
</dbReference>
<evidence type="ECO:0000313" key="3">
    <source>
        <dbReference type="Proteomes" id="UP000001062"/>
    </source>
</evidence>
<evidence type="ECO:0000313" key="2">
    <source>
        <dbReference type="EMBL" id="ADZ90773.1"/>
    </source>
</evidence>
<proteinExistence type="predicted"/>
<dbReference type="RefSeq" id="WP_013660678.1">
    <property type="nucleotide sequence ID" value="NC_015276.1"/>
</dbReference>
<feature type="signal peptide" evidence="1">
    <location>
        <begin position="1"/>
        <end position="20"/>
    </location>
</feature>
<sequence length="362" mass="39053" precursor="true">MISKFIFLFLVLFNLGSVYAAQTNDLYKEQTVLPSAMAEQSLLEDAFSESVEKVLVRVSGRADRIKGDVLAQAKKNAPAWVSQHSIVDLGELKLFGDERLPAKQVTVSFYPQSIDRFLSENALPVWGSNRPSVLLWLVEDHAGVRSMSGALSPSDLLRAVSLQAKEAGLAIYAPLLDDVDKGALTTGEAWGLFEDAIRSASKRYETDTVLVVRVSEFAGKVSAQANLLLPDTQSESLPLSSAEAEGVAVDVVSKLAKSFSDRYASIQGVDANSIALLDVDGIKTFEAVKQVERYLNSIGVVNGAQVSAVDGARVSFKVKVNGSKQKLRDSISLGHVISRLDVGALEPGANTIEFYKFNGVNK</sequence>
<dbReference type="STRING" id="717774.Marme_1506"/>
<feature type="chain" id="PRO_5003280725" description="DUF2066 domain-containing protein" evidence="1">
    <location>
        <begin position="21"/>
        <end position="362"/>
    </location>
</feature>
<reference evidence="2 3" key="1">
    <citation type="journal article" date="2012" name="Stand. Genomic Sci.">
        <title>Complete genome sequence of the melanogenic marine bacterium Marinomonas mediterranea type strain (MMB-1(T)).</title>
        <authorList>
            <person name="Lucas-Elio P."/>
            <person name="Goodwin L."/>
            <person name="Woyke T."/>
            <person name="Pitluck S."/>
            <person name="Nolan M."/>
            <person name="Kyrpides N.C."/>
            <person name="Detter J.C."/>
            <person name="Copeland A."/>
            <person name="Teshima H."/>
            <person name="Bruce D."/>
            <person name="Detter C."/>
            <person name="Tapia R."/>
            <person name="Han S."/>
            <person name="Land M.L."/>
            <person name="Ivanova N."/>
            <person name="Mikhailova N."/>
            <person name="Johnston A.W."/>
            <person name="Sanchez-Amat A."/>
        </authorList>
    </citation>
    <scope>NUCLEOTIDE SEQUENCE [LARGE SCALE GENOMIC DNA]</scope>
    <source>
        <strain evidence="3">ATCC 700492 / JCM 21426 / NBRC 103028 / MMB-1</strain>
    </source>
</reference>
<dbReference type="eggNOG" id="COG3249">
    <property type="taxonomic scope" value="Bacteria"/>
</dbReference>
<gene>
    <name evidence="2" type="ordered locus">Marme_1506</name>
</gene>
<protein>
    <recommendedName>
        <fullName evidence="4">DUF2066 domain-containing protein</fullName>
    </recommendedName>
</protein>
<dbReference type="EMBL" id="CP002583">
    <property type="protein sequence ID" value="ADZ90773.1"/>
    <property type="molecule type" value="Genomic_DNA"/>
</dbReference>
<dbReference type="KEGG" id="mme:Marme_1506"/>
<keyword evidence="1" id="KW-0732">Signal</keyword>
<name>F2JY37_MARM1</name>
<dbReference type="Proteomes" id="UP000001062">
    <property type="component" value="Chromosome"/>
</dbReference>
<dbReference type="HOGENOM" id="CLU_041769_1_0_6"/>
<evidence type="ECO:0008006" key="4">
    <source>
        <dbReference type="Google" id="ProtNLM"/>
    </source>
</evidence>